<protein>
    <submittedName>
        <fullName evidence="2">Uncharacterized protein</fullName>
    </submittedName>
</protein>
<evidence type="ECO:0000256" key="1">
    <source>
        <dbReference type="SAM" id="MobiDB-lite"/>
    </source>
</evidence>
<dbReference type="EMBL" id="KZ305030">
    <property type="protein sequence ID" value="PIA50080.1"/>
    <property type="molecule type" value="Genomic_DNA"/>
</dbReference>
<feature type="compositionally biased region" description="Low complexity" evidence="1">
    <location>
        <begin position="96"/>
        <end position="115"/>
    </location>
</feature>
<sequence>MENFSEKSDSNTVQQTAGSNYPISQTGSNSWRVVKRRENPHGGSTSTVVTEDSVNQTYQNGSTIWSGNREVVNSYDHYSSNRPGVQHTEESNNGISQSGSTRSSARSSRRGNSARIQQPPPILYASSIYSISRPQLEELQRELPPTDQRTKTLDELCDQIAEEWEDLEREIREACPSPAWSPRAGA</sequence>
<dbReference type="OrthoDB" id="10456593at2759"/>
<dbReference type="Proteomes" id="UP000230069">
    <property type="component" value="Unassembled WGS sequence"/>
</dbReference>
<evidence type="ECO:0000313" key="3">
    <source>
        <dbReference type="Proteomes" id="UP000230069"/>
    </source>
</evidence>
<reference evidence="2 3" key="1">
    <citation type="submission" date="2017-09" db="EMBL/GenBank/DDBJ databases">
        <title>WGS assembly of Aquilegia coerulea Goldsmith.</title>
        <authorList>
            <person name="Hodges S."/>
            <person name="Kramer E."/>
            <person name="Nordborg M."/>
            <person name="Tomkins J."/>
            <person name="Borevitz J."/>
            <person name="Derieg N."/>
            <person name="Yan J."/>
            <person name="Mihaltcheva S."/>
            <person name="Hayes R.D."/>
            <person name="Rokhsar D."/>
        </authorList>
    </citation>
    <scope>NUCLEOTIDE SEQUENCE [LARGE SCALE GENOMIC DNA]</scope>
    <source>
        <strain evidence="3">cv. Goldsmith</strain>
    </source>
</reference>
<feature type="compositionally biased region" description="Polar residues" evidence="1">
    <location>
        <begin position="42"/>
        <end position="66"/>
    </location>
</feature>
<name>A0A2G5E2W5_AQUCA</name>
<proteinExistence type="predicted"/>
<accession>A0A2G5E2W5</accession>
<dbReference type="AlphaFoldDB" id="A0A2G5E2W5"/>
<feature type="compositionally biased region" description="Polar residues" evidence="1">
    <location>
        <begin position="10"/>
        <end position="31"/>
    </location>
</feature>
<gene>
    <name evidence="2" type="ORF">AQUCO_01300664v1</name>
</gene>
<feature type="region of interest" description="Disordered" evidence="1">
    <location>
        <begin position="1"/>
        <end position="121"/>
    </location>
</feature>
<evidence type="ECO:0000313" key="2">
    <source>
        <dbReference type="EMBL" id="PIA50080.1"/>
    </source>
</evidence>
<organism evidence="2 3">
    <name type="scientific">Aquilegia coerulea</name>
    <name type="common">Rocky mountain columbine</name>
    <dbReference type="NCBI Taxonomy" id="218851"/>
    <lineage>
        <taxon>Eukaryota</taxon>
        <taxon>Viridiplantae</taxon>
        <taxon>Streptophyta</taxon>
        <taxon>Embryophyta</taxon>
        <taxon>Tracheophyta</taxon>
        <taxon>Spermatophyta</taxon>
        <taxon>Magnoliopsida</taxon>
        <taxon>Ranunculales</taxon>
        <taxon>Ranunculaceae</taxon>
        <taxon>Thalictroideae</taxon>
        <taxon>Aquilegia</taxon>
    </lineage>
</organism>
<dbReference type="InParanoid" id="A0A2G5E2W5"/>
<keyword evidence="3" id="KW-1185">Reference proteome</keyword>